<dbReference type="Pfam" id="PF01965">
    <property type="entry name" value="DJ-1_PfpI"/>
    <property type="match status" value="1"/>
</dbReference>
<protein>
    <submittedName>
        <fullName evidence="2">ThiJ/PfpI family protein</fullName>
    </submittedName>
</protein>
<dbReference type="PANTHER" id="PTHR43130:SF7">
    <property type="entry name" value="DJ-1_PFPI DOMAIN-CONTAINING PROTEIN"/>
    <property type="match status" value="1"/>
</dbReference>
<dbReference type="InterPro" id="IPR002818">
    <property type="entry name" value="DJ-1/PfpI"/>
</dbReference>
<keyword evidence="3" id="KW-1185">Reference proteome</keyword>
<evidence type="ECO:0000313" key="3">
    <source>
        <dbReference type="Proteomes" id="UP000028545"/>
    </source>
</evidence>
<dbReference type="InterPro" id="IPR029062">
    <property type="entry name" value="Class_I_gatase-like"/>
</dbReference>
<accession>A0A084FVK3</accession>
<organism evidence="2 3">
    <name type="scientific">Pseudallescheria apiosperma</name>
    <name type="common">Scedosporium apiospermum</name>
    <dbReference type="NCBI Taxonomy" id="563466"/>
    <lineage>
        <taxon>Eukaryota</taxon>
        <taxon>Fungi</taxon>
        <taxon>Dikarya</taxon>
        <taxon>Ascomycota</taxon>
        <taxon>Pezizomycotina</taxon>
        <taxon>Sordariomycetes</taxon>
        <taxon>Hypocreomycetidae</taxon>
        <taxon>Microascales</taxon>
        <taxon>Microascaceae</taxon>
        <taxon>Scedosporium</taxon>
    </lineage>
</organism>
<evidence type="ECO:0000259" key="1">
    <source>
        <dbReference type="Pfam" id="PF01965"/>
    </source>
</evidence>
<dbReference type="GeneID" id="27719708"/>
<reference evidence="2 3" key="1">
    <citation type="journal article" date="2014" name="Genome Announc.">
        <title>Draft genome sequence of the pathogenic fungus Scedosporium apiospermum.</title>
        <authorList>
            <person name="Vandeputte P."/>
            <person name="Ghamrawi S."/>
            <person name="Rechenmann M."/>
            <person name="Iltis A."/>
            <person name="Giraud S."/>
            <person name="Fleury M."/>
            <person name="Thornton C."/>
            <person name="Delhaes L."/>
            <person name="Meyer W."/>
            <person name="Papon N."/>
            <person name="Bouchara J.P."/>
        </authorList>
    </citation>
    <scope>NUCLEOTIDE SEQUENCE [LARGE SCALE GENOMIC DNA]</scope>
    <source>
        <strain evidence="2 3">IHEM 14462</strain>
    </source>
</reference>
<dbReference type="SUPFAM" id="SSF52317">
    <property type="entry name" value="Class I glutamine amidotransferase-like"/>
    <property type="match status" value="1"/>
</dbReference>
<dbReference type="Gene3D" id="3.40.50.880">
    <property type="match status" value="1"/>
</dbReference>
<dbReference type="InterPro" id="IPR052158">
    <property type="entry name" value="INH-QAR"/>
</dbReference>
<dbReference type="EMBL" id="JOWA01000165">
    <property type="protein sequence ID" value="KEZ39115.1"/>
    <property type="molecule type" value="Genomic_DNA"/>
</dbReference>
<comment type="caution">
    <text evidence="2">The sequence shown here is derived from an EMBL/GenBank/DDBJ whole genome shotgun (WGS) entry which is preliminary data.</text>
</comment>
<dbReference type="Proteomes" id="UP000028545">
    <property type="component" value="Unassembled WGS sequence"/>
</dbReference>
<proteinExistence type="predicted"/>
<name>A0A084FVK3_PSEDA</name>
<dbReference type="PANTHER" id="PTHR43130">
    <property type="entry name" value="ARAC-FAMILY TRANSCRIPTIONAL REGULATOR"/>
    <property type="match status" value="1"/>
</dbReference>
<dbReference type="RefSeq" id="XP_016638914.1">
    <property type="nucleotide sequence ID" value="XM_016784087.1"/>
</dbReference>
<evidence type="ECO:0000313" key="2">
    <source>
        <dbReference type="EMBL" id="KEZ39115.1"/>
    </source>
</evidence>
<dbReference type="KEGG" id="sapo:SAPIO_CDS10505"/>
<gene>
    <name evidence="2" type="ORF">SAPIO_CDS10505</name>
</gene>
<dbReference type="VEuPathDB" id="FungiDB:SAPIO_CDS10505"/>
<dbReference type="OMA" id="YRWIQDG"/>
<dbReference type="AlphaFoldDB" id="A0A084FVK3"/>
<feature type="domain" description="DJ-1/PfpI" evidence="1">
    <location>
        <begin position="67"/>
        <end position="192"/>
    </location>
</feature>
<sequence length="245" mass="26625">MADPKTVKVGVLIPAEAQLLDTACVDILAMMGKDYVECLEDLPKHLLQIAPVVTISYITSSPVDAPMCLTANMKLHATHHIADPDVQPGKLDILLIPGPDPRVSFEEPVLEFVRGHFQNKSTDILSVCTGIMLCGAAGILDGRTACGPRGLQAGLKKKYPTANLVGEKYRWIQDENLWSSGGITNGNDLVAAYARAGKHFPGPLVEIMCMMADVGDRGQSYSEGQTAFTIGFVWQLLRSMFVRKR</sequence>
<dbReference type="OrthoDB" id="543156at2759"/>
<dbReference type="HOGENOM" id="CLU_000445_44_8_1"/>